<reference evidence="2" key="1">
    <citation type="submission" date="2022-03" db="EMBL/GenBank/DDBJ databases">
        <title>Complete genome sequence of Caldinitratiruptor microaerophilus.</title>
        <authorList>
            <person name="Mukaiyama R."/>
            <person name="Nishiyama T."/>
            <person name="Ueda K."/>
        </authorList>
    </citation>
    <scope>NUCLEOTIDE SEQUENCE</scope>
    <source>
        <strain evidence="2">JCM 16183</strain>
    </source>
</reference>
<name>A0AA35CKV0_9FIRM</name>
<organism evidence="2 3">
    <name type="scientific">Caldinitratiruptor microaerophilus</name>
    <dbReference type="NCBI Taxonomy" id="671077"/>
    <lineage>
        <taxon>Bacteria</taxon>
        <taxon>Bacillati</taxon>
        <taxon>Bacillota</taxon>
        <taxon>Clostridia</taxon>
        <taxon>Eubacteriales</taxon>
        <taxon>Symbiobacteriaceae</taxon>
        <taxon>Caldinitratiruptor</taxon>
    </lineage>
</organism>
<protein>
    <submittedName>
        <fullName evidence="2">Uncharacterized protein</fullName>
    </submittedName>
</protein>
<keyword evidence="3" id="KW-1185">Reference proteome</keyword>
<keyword evidence="1" id="KW-1133">Transmembrane helix</keyword>
<dbReference type="AlphaFoldDB" id="A0AA35CKV0"/>
<evidence type="ECO:0000313" key="3">
    <source>
        <dbReference type="Proteomes" id="UP001163687"/>
    </source>
</evidence>
<sequence>MRRKQRDAGDIALVVTDDVGQLEPVERADADTIALPSGTYPRQDVRRVVLSDGRSLYLIHADLPARAEAARIRQLEEAAFLRALFRPSRPVGPGGVPLPYWLLMFALVVGMVISGAR</sequence>
<evidence type="ECO:0000256" key="1">
    <source>
        <dbReference type="SAM" id="Phobius"/>
    </source>
</evidence>
<accession>A0AA35CKV0</accession>
<dbReference type="Proteomes" id="UP001163687">
    <property type="component" value="Chromosome"/>
</dbReference>
<gene>
    <name evidence="2" type="ORF">caldi_13680</name>
</gene>
<evidence type="ECO:0000313" key="2">
    <source>
        <dbReference type="EMBL" id="BDG60278.1"/>
    </source>
</evidence>
<keyword evidence="1" id="KW-0472">Membrane</keyword>
<feature type="transmembrane region" description="Helical" evidence="1">
    <location>
        <begin position="98"/>
        <end position="116"/>
    </location>
</feature>
<keyword evidence="1" id="KW-0812">Transmembrane</keyword>
<dbReference type="KEGG" id="cmic:caldi_13680"/>
<dbReference type="RefSeq" id="WP_264844342.1">
    <property type="nucleotide sequence ID" value="NZ_AP025628.1"/>
</dbReference>
<proteinExistence type="predicted"/>
<dbReference type="EMBL" id="AP025628">
    <property type="protein sequence ID" value="BDG60278.1"/>
    <property type="molecule type" value="Genomic_DNA"/>
</dbReference>